<proteinExistence type="predicted"/>
<protein>
    <submittedName>
        <fullName evidence="2">Uncharacterized protein</fullName>
    </submittedName>
</protein>
<evidence type="ECO:0000313" key="3">
    <source>
        <dbReference type="Proteomes" id="UP001177003"/>
    </source>
</evidence>
<feature type="region of interest" description="Disordered" evidence="1">
    <location>
        <begin position="253"/>
        <end position="303"/>
    </location>
</feature>
<feature type="compositionally biased region" description="Basic residues" evidence="1">
    <location>
        <begin position="281"/>
        <end position="291"/>
    </location>
</feature>
<dbReference type="AlphaFoldDB" id="A0AA35YXC8"/>
<reference evidence="2" key="1">
    <citation type="submission" date="2023-04" db="EMBL/GenBank/DDBJ databases">
        <authorList>
            <person name="Vijverberg K."/>
            <person name="Xiong W."/>
            <person name="Schranz E."/>
        </authorList>
    </citation>
    <scope>NUCLEOTIDE SEQUENCE</scope>
</reference>
<sequence>MLKAQEHRLQNKLDQMNKCNKLRVKAQSDSFNGELKELKAVAKERHALFVQDVKTVRENVNFKIEELRNDMAKEVVELNHNYYSLRTKVDIIVDAVTKVIECYTSLAPKIEKKAEVDVQAFEKMDKLLTDLKDLVSKSSSSSLLTPEFLTQKFRLLESSIHNELAPIAKLANLMPTDAPPVSTEVQEGERKSVGMSSRTVKGEGASGKTEGDAKVVGIVKSNQIPSSMPKSYDPIISTTTTITKPIVKGIVIRRSSSSWKQPPKATDKSKGKGISVEPTKEKRKVAIKRRVFSPTVSGGALPS</sequence>
<gene>
    <name evidence="2" type="ORF">LSALG_LOCUS21657</name>
</gene>
<dbReference type="EMBL" id="OX465080">
    <property type="protein sequence ID" value="CAI9281993.1"/>
    <property type="molecule type" value="Genomic_DNA"/>
</dbReference>
<keyword evidence="3" id="KW-1185">Reference proteome</keyword>
<name>A0AA35YXC8_LACSI</name>
<feature type="region of interest" description="Disordered" evidence="1">
    <location>
        <begin position="179"/>
        <end position="209"/>
    </location>
</feature>
<evidence type="ECO:0000256" key="1">
    <source>
        <dbReference type="SAM" id="MobiDB-lite"/>
    </source>
</evidence>
<accession>A0AA35YXC8</accession>
<dbReference type="Proteomes" id="UP001177003">
    <property type="component" value="Chromosome 4"/>
</dbReference>
<organism evidence="2 3">
    <name type="scientific">Lactuca saligna</name>
    <name type="common">Willowleaf lettuce</name>
    <dbReference type="NCBI Taxonomy" id="75948"/>
    <lineage>
        <taxon>Eukaryota</taxon>
        <taxon>Viridiplantae</taxon>
        <taxon>Streptophyta</taxon>
        <taxon>Embryophyta</taxon>
        <taxon>Tracheophyta</taxon>
        <taxon>Spermatophyta</taxon>
        <taxon>Magnoliopsida</taxon>
        <taxon>eudicotyledons</taxon>
        <taxon>Gunneridae</taxon>
        <taxon>Pentapetalae</taxon>
        <taxon>asterids</taxon>
        <taxon>campanulids</taxon>
        <taxon>Asterales</taxon>
        <taxon>Asteraceae</taxon>
        <taxon>Cichorioideae</taxon>
        <taxon>Cichorieae</taxon>
        <taxon>Lactucinae</taxon>
        <taxon>Lactuca</taxon>
    </lineage>
</organism>
<evidence type="ECO:0000313" key="2">
    <source>
        <dbReference type="EMBL" id="CAI9281993.1"/>
    </source>
</evidence>